<name>A0A1V9ZKI3_ACHHY</name>
<dbReference type="OrthoDB" id="78604at2759"/>
<protein>
    <submittedName>
        <fullName evidence="1">Uncharacterized protein</fullName>
    </submittedName>
</protein>
<gene>
    <name evidence="1" type="ORF">ACHHYP_08645</name>
</gene>
<evidence type="ECO:0000313" key="1">
    <source>
        <dbReference type="EMBL" id="OQR98451.1"/>
    </source>
</evidence>
<dbReference type="Proteomes" id="UP000243579">
    <property type="component" value="Unassembled WGS sequence"/>
</dbReference>
<evidence type="ECO:0000313" key="2">
    <source>
        <dbReference type="Proteomes" id="UP000243579"/>
    </source>
</evidence>
<sequence>MPQVLLVKTSVKTSALTALFAARDDFRCQDVRTSPADILFCARPGVAPALPILLFTARDALESIVTCVKTATATFPIVYGIVLFPATMPPLLHRQLQALSMNPEVDGKLRVFPASSSESAFRAILHVRDKHQFETIARAETFYIKMAREPLSKDHERGILAANLRFLTDDDCEMLLDIFGSIANLARASAKDLLRHTVLDRDSAELVAEFFQPHDGFA</sequence>
<keyword evidence="2" id="KW-1185">Reference proteome</keyword>
<dbReference type="AlphaFoldDB" id="A0A1V9ZKI3"/>
<organism evidence="1 2">
    <name type="scientific">Achlya hypogyna</name>
    <name type="common">Oomycete</name>
    <name type="synonym">Protoachlya hypogyna</name>
    <dbReference type="NCBI Taxonomy" id="1202772"/>
    <lineage>
        <taxon>Eukaryota</taxon>
        <taxon>Sar</taxon>
        <taxon>Stramenopiles</taxon>
        <taxon>Oomycota</taxon>
        <taxon>Saprolegniomycetes</taxon>
        <taxon>Saprolegniales</taxon>
        <taxon>Achlyaceae</taxon>
        <taxon>Achlya</taxon>
    </lineage>
</organism>
<reference evidence="1 2" key="1">
    <citation type="journal article" date="2014" name="Genome Biol. Evol.">
        <title>The secreted proteins of Achlya hypogyna and Thraustotheca clavata identify the ancestral oomycete secretome and reveal gene acquisitions by horizontal gene transfer.</title>
        <authorList>
            <person name="Misner I."/>
            <person name="Blouin N."/>
            <person name="Leonard G."/>
            <person name="Richards T.A."/>
            <person name="Lane C.E."/>
        </authorList>
    </citation>
    <scope>NUCLEOTIDE SEQUENCE [LARGE SCALE GENOMIC DNA]</scope>
    <source>
        <strain evidence="1 2">ATCC 48635</strain>
    </source>
</reference>
<dbReference type="EMBL" id="JNBR01000084">
    <property type="protein sequence ID" value="OQR98451.1"/>
    <property type="molecule type" value="Genomic_DNA"/>
</dbReference>
<proteinExistence type="predicted"/>
<comment type="caution">
    <text evidence="1">The sequence shown here is derived from an EMBL/GenBank/DDBJ whole genome shotgun (WGS) entry which is preliminary data.</text>
</comment>
<accession>A0A1V9ZKI3</accession>